<evidence type="ECO:0000259" key="4">
    <source>
        <dbReference type="PROSITE" id="PS51077"/>
    </source>
</evidence>
<accession>A0ABR9P9U1</accession>
<dbReference type="InterPro" id="IPR029016">
    <property type="entry name" value="GAF-like_dom_sf"/>
</dbReference>
<evidence type="ECO:0000259" key="5">
    <source>
        <dbReference type="PROSITE" id="PS51078"/>
    </source>
</evidence>
<feature type="domain" description="HTH iclR-type" evidence="4">
    <location>
        <begin position="9"/>
        <end position="69"/>
    </location>
</feature>
<dbReference type="InterPro" id="IPR005471">
    <property type="entry name" value="Tscrpt_reg_IclR_N"/>
</dbReference>
<proteinExistence type="predicted"/>
<keyword evidence="3" id="KW-0804">Transcription</keyword>
<protein>
    <submittedName>
        <fullName evidence="6">Helix-turn-helix domain-containing protein</fullName>
    </submittedName>
</protein>
<dbReference type="Pfam" id="PF09339">
    <property type="entry name" value="HTH_IclR"/>
    <property type="match status" value="1"/>
</dbReference>
<feature type="domain" description="IclR-ED" evidence="5">
    <location>
        <begin position="70"/>
        <end position="254"/>
    </location>
</feature>
<gene>
    <name evidence="6" type="ORF">IDM40_18180</name>
</gene>
<dbReference type="InterPro" id="IPR036388">
    <property type="entry name" value="WH-like_DNA-bd_sf"/>
</dbReference>
<dbReference type="InterPro" id="IPR050707">
    <property type="entry name" value="HTH_MetabolicPath_Reg"/>
</dbReference>
<evidence type="ECO:0000313" key="6">
    <source>
        <dbReference type="EMBL" id="MBE3000613.1"/>
    </source>
</evidence>
<dbReference type="InterPro" id="IPR036390">
    <property type="entry name" value="WH_DNA-bd_sf"/>
</dbReference>
<dbReference type="Gene3D" id="3.30.450.40">
    <property type="match status" value="1"/>
</dbReference>
<dbReference type="EMBL" id="JADBGI010000016">
    <property type="protein sequence ID" value="MBE3000613.1"/>
    <property type="molecule type" value="Genomic_DNA"/>
</dbReference>
<dbReference type="SUPFAM" id="SSF55781">
    <property type="entry name" value="GAF domain-like"/>
    <property type="match status" value="1"/>
</dbReference>
<name>A0ABR9P9U1_9ACTN</name>
<dbReference type="PROSITE" id="PS51077">
    <property type="entry name" value="HTH_ICLR"/>
    <property type="match status" value="1"/>
</dbReference>
<sequence length="257" mass="27243">MTSNDRDFIRSIERGFTVLSAFGEQRPTPTPAEVAEATGLSRPAVRRILLTLQRLGYVDNDGDRWRLTPRVLSLGRHFSASHALTEAAQPLLLELADRTGESASLGVLDGTDVVYAARVPVRRIMSINVSVGTRVPAYATSMGRALLAWESPDTVDRVVSGSGFAPLGPATVTDADALREAVGAVREHGYALTSDELERGLITLAAPVRDASGVSVGALASSTSTGRASVEEFRDAVAPLITDAAERLSSRMGFTGH</sequence>
<evidence type="ECO:0000313" key="7">
    <source>
        <dbReference type="Proteomes" id="UP000806528"/>
    </source>
</evidence>
<dbReference type="Proteomes" id="UP000806528">
    <property type="component" value="Unassembled WGS sequence"/>
</dbReference>
<dbReference type="RefSeq" id="WP_193123221.1">
    <property type="nucleotide sequence ID" value="NZ_JADBGI010000016.1"/>
</dbReference>
<dbReference type="Pfam" id="PF01614">
    <property type="entry name" value="IclR_C"/>
    <property type="match status" value="1"/>
</dbReference>
<keyword evidence="7" id="KW-1185">Reference proteome</keyword>
<organism evidence="6 7">
    <name type="scientific">Nocardiopsis coralli</name>
    <dbReference type="NCBI Taxonomy" id="2772213"/>
    <lineage>
        <taxon>Bacteria</taxon>
        <taxon>Bacillati</taxon>
        <taxon>Actinomycetota</taxon>
        <taxon>Actinomycetes</taxon>
        <taxon>Streptosporangiales</taxon>
        <taxon>Nocardiopsidaceae</taxon>
        <taxon>Nocardiopsis</taxon>
    </lineage>
</organism>
<dbReference type="PANTHER" id="PTHR30136:SF34">
    <property type="entry name" value="TRANSCRIPTIONAL REGULATOR"/>
    <property type="match status" value="1"/>
</dbReference>
<reference evidence="6 7" key="1">
    <citation type="submission" date="2020-09" db="EMBL/GenBank/DDBJ databases">
        <title>Diversity and distribution of actinomycetes associated with coral in the coast of Hainan.</title>
        <authorList>
            <person name="Li F."/>
        </authorList>
    </citation>
    <scope>NUCLEOTIDE SEQUENCE [LARGE SCALE GENOMIC DNA]</scope>
    <source>
        <strain evidence="6 7">HNM0947</strain>
    </source>
</reference>
<dbReference type="SUPFAM" id="SSF46785">
    <property type="entry name" value="Winged helix' DNA-binding domain"/>
    <property type="match status" value="1"/>
</dbReference>
<evidence type="ECO:0000256" key="1">
    <source>
        <dbReference type="ARBA" id="ARBA00023015"/>
    </source>
</evidence>
<dbReference type="PROSITE" id="PS51078">
    <property type="entry name" value="ICLR_ED"/>
    <property type="match status" value="1"/>
</dbReference>
<keyword evidence="2" id="KW-0238">DNA-binding</keyword>
<dbReference type="PANTHER" id="PTHR30136">
    <property type="entry name" value="HELIX-TURN-HELIX TRANSCRIPTIONAL REGULATOR, ICLR FAMILY"/>
    <property type="match status" value="1"/>
</dbReference>
<dbReference type="InterPro" id="IPR014757">
    <property type="entry name" value="Tscrpt_reg_IclR_C"/>
</dbReference>
<evidence type="ECO:0000256" key="2">
    <source>
        <dbReference type="ARBA" id="ARBA00023125"/>
    </source>
</evidence>
<keyword evidence="1" id="KW-0805">Transcription regulation</keyword>
<evidence type="ECO:0000256" key="3">
    <source>
        <dbReference type="ARBA" id="ARBA00023163"/>
    </source>
</evidence>
<dbReference type="SMART" id="SM00346">
    <property type="entry name" value="HTH_ICLR"/>
    <property type="match status" value="1"/>
</dbReference>
<dbReference type="InterPro" id="IPR012794">
    <property type="entry name" value="PcaR_PcaU"/>
</dbReference>
<comment type="caution">
    <text evidence="6">The sequence shown here is derived from an EMBL/GenBank/DDBJ whole genome shotgun (WGS) entry which is preliminary data.</text>
</comment>
<dbReference type="Gene3D" id="1.10.10.10">
    <property type="entry name" value="Winged helix-like DNA-binding domain superfamily/Winged helix DNA-binding domain"/>
    <property type="match status" value="1"/>
</dbReference>
<dbReference type="NCBIfam" id="TIGR02431">
    <property type="entry name" value="pcaR_pcaU"/>
    <property type="match status" value="1"/>
</dbReference>